<dbReference type="EMBL" id="KI680934">
    <property type="protein sequence ID" value="ETL88015.1"/>
    <property type="molecule type" value="Genomic_DNA"/>
</dbReference>
<protein>
    <submittedName>
        <fullName evidence="1">Uncharacterized protein</fullName>
    </submittedName>
</protein>
<gene>
    <name evidence="1" type="ORF">L917_12885</name>
</gene>
<dbReference type="VEuPathDB" id="FungiDB:PPTG_21305"/>
<organism evidence="1">
    <name type="scientific">Phytophthora nicotianae</name>
    <name type="common">Potato buckeye rot agent</name>
    <name type="synonym">Phytophthora parasitica</name>
    <dbReference type="NCBI Taxonomy" id="4792"/>
    <lineage>
        <taxon>Eukaryota</taxon>
        <taxon>Sar</taxon>
        <taxon>Stramenopiles</taxon>
        <taxon>Oomycota</taxon>
        <taxon>Peronosporomycetes</taxon>
        <taxon>Peronosporales</taxon>
        <taxon>Peronosporaceae</taxon>
        <taxon>Phytophthora</taxon>
    </lineage>
</organism>
<dbReference type="OrthoDB" id="92762at2759"/>
<accession>W2KUG4</accession>
<name>W2KUG4_PHYNI</name>
<reference evidence="1" key="1">
    <citation type="submission" date="2013-11" db="EMBL/GenBank/DDBJ databases">
        <title>The Genome Sequence of Phytophthora parasitica CHvinca01.</title>
        <authorList>
            <consortium name="The Broad Institute Genomics Platform"/>
            <person name="Russ C."/>
            <person name="Tyler B."/>
            <person name="Panabieres F."/>
            <person name="Shan W."/>
            <person name="Tripathy S."/>
            <person name="Grunwald N."/>
            <person name="Machado M."/>
            <person name="Johnson C.S."/>
            <person name="Arredondo F."/>
            <person name="Hong C."/>
            <person name="Coffey M."/>
            <person name="Young S.K."/>
            <person name="Zeng Q."/>
            <person name="Gargeya S."/>
            <person name="Fitzgerald M."/>
            <person name="Abouelleil A."/>
            <person name="Alvarado L."/>
            <person name="Chapman S.B."/>
            <person name="Gainer-Dewar J."/>
            <person name="Goldberg J."/>
            <person name="Griggs A."/>
            <person name="Gujja S."/>
            <person name="Hansen M."/>
            <person name="Howarth C."/>
            <person name="Imamovic A."/>
            <person name="Ireland A."/>
            <person name="Larimer J."/>
            <person name="McCowan C."/>
            <person name="Murphy C."/>
            <person name="Pearson M."/>
            <person name="Poon T.W."/>
            <person name="Priest M."/>
            <person name="Roberts A."/>
            <person name="Saif S."/>
            <person name="Shea T."/>
            <person name="Sykes S."/>
            <person name="Wortman J."/>
            <person name="Nusbaum C."/>
            <person name="Birren B."/>
        </authorList>
    </citation>
    <scope>NUCLEOTIDE SEQUENCE [LARGE SCALE GENOMIC DNA]</scope>
    <source>
        <strain evidence="1">CHvinca01</strain>
    </source>
</reference>
<dbReference type="Proteomes" id="UP000054423">
    <property type="component" value="Unassembled WGS sequence"/>
</dbReference>
<sequence>MQMTTRTVKLRSLAYVVFTPSKNDPSQACIIHTFLKLYVEPSEDIVSQQDIRFGREVLLGAFARLMRTFWQDQQNRLLEVTSRSHM</sequence>
<dbReference type="AlphaFoldDB" id="W2KUG4"/>
<proteinExistence type="predicted"/>
<evidence type="ECO:0000313" key="1">
    <source>
        <dbReference type="EMBL" id="ETL88015.1"/>
    </source>
</evidence>